<feature type="transmembrane region" description="Helical" evidence="1">
    <location>
        <begin position="150"/>
        <end position="169"/>
    </location>
</feature>
<feature type="transmembrane region" description="Helical" evidence="1">
    <location>
        <begin position="310"/>
        <end position="328"/>
    </location>
</feature>
<sequence>MRSLKQFFTIFFVIIFFLSTPMVSWANTDAPLQPLSEVVRGRIISIETPEVDEEKHGSFTTDVQSVLVQVTQGEFRDSEITIDHTLSGNMARDFYYQEGDRVLLWIESTNGEMSRAYIREVTRDHYLMYLTLFFIFSLLLIGGKKGAKAIITLCITGLLVIKVLLPLILEGFNPTIVTIVIASIIVSSTLIIISGFNRKTYAAIIGTIGGVIIAGILASTMTSLTRLTGLSNNEAQTLMYLPQGTRFNFQGLLFSGMIIGAMGAVLDVGMSISSSMDEISRANPSLTTKELIGSGLNIGRDIMGTMSNTLILAYTGASMHLLLVLSAYDVPLSRIMSVEPIATEVIRILSGSIGLIYAIPLTAIAAGFLYNSPALQQKKPIKNKV</sequence>
<dbReference type="eggNOG" id="COG5438">
    <property type="taxonomic scope" value="Bacteria"/>
</dbReference>
<dbReference type="PANTHER" id="PTHR41771:SF1">
    <property type="entry name" value="MEMBRANE PROTEIN"/>
    <property type="match status" value="1"/>
</dbReference>
<dbReference type="PANTHER" id="PTHR41771">
    <property type="entry name" value="MEMBRANE PROTEIN-RELATED"/>
    <property type="match status" value="1"/>
</dbReference>
<name>A6TKQ2_ALKMQ</name>
<keyword evidence="1" id="KW-0812">Transmembrane</keyword>
<dbReference type="EMBL" id="CP000724">
    <property type="protein sequence ID" value="ABR46770.1"/>
    <property type="molecule type" value="Genomic_DNA"/>
</dbReference>
<feature type="transmembrane region" description="Helical" evidence="1">
    <location>
        <begin position="348"/>
        <end position="370"/>
    </location>
</feature>
<dbReference type="HOGENOM" id="CLU_028166_4_0_9"/>
<evidence type="ECO:0000256" key="1">
    <source>
        <dbReference type="SAM" id="Phobius"/>
    </source>
</evidence>
<protein>
    <submittedName>
        <fullName evidence="2">YibE/F family protein</fullName>
    </submittedName>
</protein>
<accession>A6TKQ2</accession>
<dbReference type="OrthoDB" id="5753718at2"/>
<dbReference type="InterPro" id="IPR012507">
    <property type="entry name" value="YibE_F"/>
</dbReference>
<dbReference type="KEGG" id="amt:Amet_0543"/>
<dbReference type="Pfam" id="PF07907">
    <property type="entry name" value="YibE_F"/>
    <property type="match status" value="1"/>
</dbReference>
<evidence type="ECO:0000313" key="3">
    <source>
        <dbReference type="Proteomes" id="UP000001572"/>
    </source>
</evidence>
<dbReference type="AlphaFoldDB" id="A6TKQ2"/>
<dbReference type="Proteomes" id="UP000001572">
    <property type="component" value="Chromosome"/>
</dbReference>
<keyword evidence="1" id="KW-0472">Membrane</keyword>
<dbReference type="RefSeq" id="WP_011971678.1">
    <property type="nucleotide sequence ID" value="NC_009633.1"/>
</dbReference>
<keyword evidence="1" id="KW-1133">Transmembrane helix</keyword>
<gene>
    <name evidence="2" type="ordered locus">Amet_0543</name>
</gene>
<dbReference type="STRING" id="293826.Amet_0543"/>
<feature type="transmembrane region" description="Helical" evidence="1">
    <location>
        <begin position="175"/>
        <end position="196"/>
    </location>
</feature>
<proteinExistence type="predicted"/>
<feature type="transmembrane region" description="Helical" evidence="1">
    <location>
        <begin position="203"/>
        <end position="227"/>
    </location>
</feature>
<reference evidence="3" key="1">
    <citation type="journal article" date="2016" name="Genome Announc.">
        <title>Complete genome sequence of Alkaliphilus metalliredigens strain QYMF, an alkaliphilic and metal-reducing bacterium isolated from borax-contaminated leachate ponds.</title>
        <authorList>
            <person name="Hwang C."/>
            <person name="Copeland A."/>
            <person name="Lucas S."/>
            <person name="Lapidus A."/>
            <person name="Barry K."/>
            <person name="Detter J.C."/>
            <person name="Glavina Del Rio T."/>
            <person name="Hammon N."/>
            <person name="Israni S."/>
            <person name="Dalin E."/>
            <person name="Tice H."/>
            <person name="Pitluck S."/>
            <person name="Chertkov O."/>
            <person name="Brettin T."/>
            <person name="Bruce D."/>
            <person name="Han C."/>
            <person name="Schmutz J."/>
            <person name="Larimer F."/>
            <person name="Land M.L."/>
            <person name="Hauser L."/>
            <person name="Kyrpides N."/>
            <person name="Mikhailova N."/>
            <person name="Ye Q."/>
            <person name="Zhou J."/>
            <person name="Richardson P."/>
            <person name="Fields M.W."/>
        </authorList>
    </citation>
    <scope>NUCLEOTIDE SEQUENCE [LARGE SCALE GENOMIC DNA]</scope>
    <source>
        <strain evidence="3">QYMF</strain>
    </source>
</reference>
<organism evidence="2 3">
    <name type="scientific">Alkaliphilus metalliredigens (strain QYMF)</name>
    <dbReference type="NCBI Taxonomy" id="293826"/>
    <lineage>
        <taxon>Bacteria</taxon>
        <taxon>Bacillati</taxon>
        <taxon>Bacillota</taxon>
        <taxon>Clostridia</taxon>
        <taxon>Peptostreptococcales</taxon>
        <taxon>Natronincolaceae</taxon>
        <taxon>Alkaliphilus</taxon>
    </lineage>
</organism>
<feature type="transmembrane region" description="Helical" evidence="1">
    <location>
        <begin position="247"/>
        <end position="266"/>
    </location>
</feature>
<keyword evidence="3" id="KW-1185">Reference proteome</keyword>
<evidence type="ECO:0000313" key="2">
    <source>
        <dbReference type="EMBL" id="ABR46770.1"/>
    </source>
</evidence>
<feature type="transmembrane region" description="Helical" evidence="1">
    <location>
        <begin position="126"/>
        <end position="143"/>
    </location>
</feature>